<dbReference type="GO" id="GO:0016787">
    <property type="term" value="F:hydrolase activity"/>
    <property type="evidence" value="ECO:0007669"/>
    <property type="project" value="UniProtKB-KW"/>
</dbReference>
<keyword evidence="1" id="KW-0175">Coiled coil</keyword>
<evidence type="ECO:0000256" key="1">
    <source>
        <dbReference type="SAM" id="Coils"/>
    </source>
</evidence>
<protein>
    <submittedName>
        <fullName evidence="3">Ubiquitin carboxyl-terminal hydrolase family protein</fullName>
    </submittedName>
</protein>
<proteinExistence type="predicted"/>
<evidence type="ECO:0000256" key="2">
    <source>
        <dbReference type="SAM" id="MobiDB-lite"/>
    </source>
</evidence>
<gene>
    <name evidence="3" type="ORF">O6P43_007549</name>
</gene>
<dbReference type="EMBL" id="JARAOO010000003">
    <property type="protein sequence ID" value="KAJ7978014.1"/>
    <property type="molecule type" value="Genomic_DNA"/>
</dbReference>
<dbReference type="KEGG" id="qsa:O6P43_007549"/>
<reference evidence="3" key="1">
    <citation type="journal article" date="2023" name="Science">
        <title>Elucidation of the pathway for biosynthesis of saponin adjuvants from the soapbark tree.</title>
        <authorList>
            <person name="Reed J."/>
            <person name="Orme A."/>
            <person name="El-Demerdash A."/>
            <person name="Owen C."/>
            <person name="Martin L.B.B."/>
            <person name="Misra R.C."/>
            <person name="Kikuchi S."/>
            <person name="Rejzek M."/>
            <person name="Martin A.C."/>
            <person name="Harkess A."/>
            <person name="Leebens-Mack J."/>
            <person name="Louveau T."/>
            <person name="Stephenson M.J."/>
            <person name="Osbourn A."/>
        </authorList>
    </citation>
    <scope>NUCLEOTIDE SEQUENCE</scope>
    <source>
        <strain evidence="3">S10</strain>
    </source>
</reference>
<feature type="compositionally biased region" description="Polar residues" evidence="2">
    <location>
        <begin position="19"/>
        <end position="29"/>
    </location>
</feature>
<evidence type="ECO:0000313" key="4">
    <source>
        <dbReference type="Proteomes" id="UP001163823"/>
    </source>
</evidence>
<keyword evidence="4" id="KW-1185">Reference proteome</keyword>
<evidence type="ECO:0000313" key="3">
    <source>
        <dbReference type="EMBL" id="KAJ7978014.1"/>
    </source>
</evidence>
<dbReference type="Proteomes" id="UP001163823">
    <property type="component" value="Chromosome 3"/>
</dbReference>
<comment type="caution">
    <text evidence="3">The sequence shown here is derived from an EMBL/GenBank/DDBJ whole genome shotgun (WGS) entry which is preliminary data.</text>
</comment>
<organism evidence="3 4">
    <name type="scientific">Quillaja saponaria</name>
    <name type="common">Soap bark tree</name>
    <dbReference type="NCBI Taxonomy" id="32244"/>
    <lineage>
        <taxon>Eukaryota</taxon>
        <taxon>Viridiplantae</taxon>
        <taxon>Streptophyta</taxon>
        <taxon>Embryophyta</taxon>
        <taxon>Tracheophyta</taxon>
        <taxon>Spermatophyta</taxon>
        <taxon>Magnoliopsida</taxon>
        <taxon>eudicotyledons</taxon>
        <taxon>Gunneridae</taxon>
        <taxon>Pentapetalae</taxon>
        <taxon>rosids</taxon>
        <taxon>fabids</taxon>
        <taxon>Fabales</taxon>
        <taxon>Quillajaceae</taxon>
        <taxon>Quillaja</taxon>
    </lineage>
</organism>
<feature type="coiled-coil region" evidence="1">
    <location>
        <begin position="207"/>
        <end position="241"/>
    </location>
</feature>
<accession>A0AAD7QAX3</accession>
<name>A0AAD7QAX3_QUISA</name>
<keyword evidence="3" id="KW-0378">Hydrolase</keyword>
<dbReference type="AlphaFoldDB" id="A0AAD7QAX3"/>
<feature type="region of interest" description="Disordered" evidence="2">
    <location>
        <begin position="19"/>
        <end position="44"/>
    </location>
</feature>
<sequence length="252" mass="28332">MTKPAHASEVIFPSQVNKLTSTSAQSPETISKEDQIPTIDDLQGKERVIPVYEESSEPSGSNLPVQRMHNLPQPETLVSSKVTTSSKNLEPSVKMVDFQGGQCQVDESFLPLLEQACDKMPHLLECQKRYSARFSCCAFSCLGQVLFLLRNMKIKDMVNHKDELELFWEEAKAMKFDLEWLSPAVERALSTTLVEEVSKICELQKEVQMFEDKIAAAKMEIASLDAKIDVAKMEIASLEDQDGCCWLLLLIN</sequence>